<accession>A0A0F9P6C9</accession>
<reference evidence="1" key="1">
    <citation type="journal article" date="2015" name="Nature">
        <title>Complex archaea that bridge the gap between prokaryotes and eukaryotes.</title>
        <authorList>
            <person name="Spang A."/>
            <person name="Saw J.H."/>
            <person name="Jorgensen S.L."/>
            <person name="Zaremba-Niedzwiedzka K."/>
            <person name="Martijn J."/>
            <person name="Lind A.E."/>
            <person name="van Eijk R."/>
            <person name="Schleper C."/>
            <person name="Guy L."/>
            <person name="Ettema T.J."/>
        </authorList>
    </citation>
    <scope>NUCLEOTIDE SEQUENCE</scope>
</reference>
<name>A0A0F9P6C9_9ZZZZ</name>
<evidence type="ECO:0000313" key="1">
    <source>
        <dbReference type="EMBL" id="KKM88987.1"/>
    </source>
</evidence>
<protein>
    <submittedName>
        <fullName evidence="1">Uncharacterized protein</fullName>
    </submittedName>
</protein>
<dbReference type="EMBL" id="LAZR01006887">
    <property type="protein sequence ID" value="KKM88987.1"/>
    <property type="molecule type" value="Genomic_DNA"/>
</dbReference>
<organism evidence="1">
    <name type="scientific">marine sediment metagenome</name>
    <dbReference type="NCBI Taxonomy" id="412755"/>
    <lineage>
        <taxon>unclassified sequences</taxon>
        <taxon>metagenomes</taxon>
        <taxon>ecological metagenomes</taxon>
    </lineage>
</organism>
<dbReference type="AlphaFoldDB" id="A0A0F9P6C9"/>
<comment type="caution">
    <text evidence="1">The sequence shown here is derived from an EMBL/GenBank/DDBJ whole genome shotgun (WGS) entry which is preliminary data.</text>
</comment>
<proteinExistence type="predicted"/>
<sequence>MEFKNLTKKQAIELLERIDRWNYTYDDNLLGDARFRIKVNDIFEVEEPQNV</sequence>
<gene>
    <name evidence="1" type="ORF">LCGC14_1253260</name>
</gene>